<proteinExistence type="predicted"/>
<dbReference type="Gene3D" id="2.60.40.4170">
    <property type="match status" value="1"/>
</dbReference>
<feature type="compositionally biased region" description="Low complexity" evidence="1">
    <location>
        <begin position="67"/>
        <end position="77"/>
    </location>
</feature>
<gene>
    <name evidence="3" type="ORF">UR08_03095</name>
</gene>
<dbReference type="InterPro" id="IPR031888">
    <property type="entry name" value="DUF5068"/>
</dbReference>
<protein>
    <recommendedName>
        <fullName evidence="5">DUF5068 domain-containing protein</fullName>
    </recommendedName>
</protein>
<feature type="compositionally biased region" description="Basic and acidic residues" evidence="1">
    <location>
        <begin position="24"/>
        <end position="41"/>
    </location>
</feature>
<evidence type="ECO:0000256" key="2">
    <source>
        <dbReference type="SAM" id="SignalP"/>
    </source>
</evidence>
<dbReference type="AlphaFoldDB" id="A0A3D8TTU7"/>
<keyword evidence="2" id="KW-0732">Signal</keyword>
<keyword evidence="4" id="KW-1185">Reference proteome</keyword>
<dbReference type="EMBL" id="LARY01000001">
    <property type="protein sequence ID" value="RDX02516.1"/>
    <property type="molecule type" value="Genomic_DNA"/>
</dbReference>
<evidence type="ECO:0000256" key="1">
    <source>
        <dbReference type="SAM" id="MobiDB-lite"/>
    </source>
</evidence>
<organism evidence="3 4">
    <name type="scientific">Listeria kieliensis</name>
    <dbReference type="NCBI Taxonomy" id="1621700"/>
    <lineage>
        <taxon>Bacteria</taxon>
        <taxon>Bacillati</taxon>
        <taxon>Bacillota</taxon>
        <taxon>Bacilli</taxon>
        <taxon>Bacillales</taxon>
        <taxon>Listeriaceae</taxon>
        <taxon>Listeria</taxon>
    </lineage>
</organism>
<reference evidence="4" key="1">
    <citation type="submission" date="2015-04" db="EMBL/GenBank/DDBJ databases">
        <authorList>
            <person name="Schardt J."/>
            <person name="Mueller-Herbst S."/>
            <person name="Scherer S."/>
            <person name="Huptas C."/>
        </authorList>
    </citation>
    <scope>NUCLEOTIDE SEQUENCE [LARGE SCALE GENOMIC DNA]</scope>
    <source>
        <strain evidence="4">Kiel-L1</strain>
    </source>
</reference>
<dbReference type="Proteomes" id="UP000257055">
    <property type="component" value="Unassembled WGS sequence"/>
</dbReference>
<name>A0A3D8TTU7_9LIST</name>
<accession>A0A3D8TTU7</accession>
<dbReference type="RefSeq" id="WP_115752199.1">
    <property type="nucleotide sequence ID" value="NZ_LARY01000001.1"/>
</dbReference>
<evidence type="ECO:0008006" key="5">
    <source>
        <dbReference type="Google" id="ProtNLM"/>
    </source>
</evidence>
<feature type="compositionally biased region" description="Basic and acidic residues" evidence="1">
    <location>
        <begin position="78"/>
        <end position="87"/>
    </location>
</feature>
<evidence type="ECO:0000313" key="3">
    <source>
        <dbReference type="EMBL" id="RDX02516.1"/>
    </source>
</evidence>
<comment type="caution">
    <text evidence="3">The sequence shown here is derived from an EMBL/GenBank/DDBJ whole genome shotgun (WGS) entry which is preliminary data.</text>
</comment>
<feature type="signal peptide" evidence="2">
    <location>
        <begin position="1"/>
        <end position="19"/>
    </location>
</feature>
<dbReference type="PROSITE" id="PS51257">
    <property type="entry name" value="PROKAR_LIPOPROTEIN"/>
    <property type="match status" value="1"/>
</dbReference>
<evidence type="ECO:0000313" key="4">
    <source>
        <dbReference type="Proteomes" id="UP000257055"/>
    </source>
</evidence>
<dbReference type="Pfam" id="PF16781">
    <property type="entry name" value="DUF5068"/>
    <property type="match status" value="1"/>
</dbReference>
<feature type="chain" id="PRO_5038589906" description="DUF5068 domain-containing protein" evidence="2">
    <location>
        <begin position="20"/>
        <end position="289"/>
    </location>
</feature>
<feature type="region of interest" description="Disordered" evidence="1">
    <location>
        <begin position="23"/>
        <end position="107"/>
    </location>
</feature>
<feature type="compositionally biased region" description="Polar residues" evidence="1">
    <location>
        <begin position="88"/>
        <end position="97"/>
    </location>
</feature>
<sequence>MKKWLSAIMILMVAFFVVACGSDKSADKEKNNEEKQEQKAEKKNKKTKEKSDEEQSNTAKSDEGKTSDSSAKSSDATAKNDTDKSKESTNTNESKSGSKPAAKPTIAAPRISKSAFSVSNVEPVTGGKVTTVYGSYTPTFIKDFGSLTIRVNQYKVEKVENPTKEISQYSPESSIQKGGYVITLDFSIFNQTNQNLTYKPEQISLAGNSSVTGGSLDNFVPAKYKIKGSASDPYVFSPGKTAEGFVTYILDEAKFEDLKSNPRLAVPNPSKMDNKAVKGDDEIATFKVQ</sequence>